<proteinExistence type="predicted"/>
<sequence length="219" mass="23896">MTPIAVTNWMRTVEFSPLSVTGGDTPGSVRDAVQVNYSHAWSRPLEASYLDAPWYSLSAPRAVKFAGLGSRLVLRLISELVSKRRACDKAVLAEVEGTVDCLAAAHESQSRNFSAIIDDVRAAMLSWTVLWTALKPRVGSRANATVLEHYPRLSEPALFFVLGCLLTCGEDRETAEARCNLPLRHDANFAAAFACFRGSPMRPRSQCSRDLAANNVAAL</sequence>
<gene>
    <name evidence="1" type="ORF">HPB49_016684</name>
</gene>
<evidence type="ECO:0000313" key="2">
    <source>
        <dbReference type="Proteomes" id="UP000821865"/>
    </source>
</evidence>
<accession>A0ACB8CYJ1</accession>
<organism evidence="1 2">
    <name type="scientific">Dermacentor silvarum</name>
    <name type="common">Tick</name>
    <dbReference type="NCBI Taxonomy" id="543639"/>
    <lineage>
        <taxon>Eukaryota</taxon>
        <taxon>Metazoa</taxon>
        <taxon>Ecdysozoa</taxon>
        <taxon>Arthropoda</taxon>
        <taxon>Chelicerata</taxon>
        <taxon>Arachnida</taxon>
        <taxon>Acari</taxon>
        <taxon>Parasitiformes</taxon>
        <taxon>Ixodida</taxon>
        <taxon>Ixodoidea</taxon>
        <taxon>Ixodidae</taxon>
        <taxon>Rhipicephalinae</taxon>
        <taxon>Dermacentor</taxon>
    </lineage>
</organism>
<evidence type="ECO:0000313" key="1">
    <source>
        <dbReference type="EMBL" id="KAH7954221.1"/>
    </source>
</evidence>
<comment type="caution">
    <text evidence="1">The sequence shown here is derived from an EMBL/GenBank/DDBJ whole genome shotgun (WGS) entry which is preliminary data.</text>
</comment>
<reference evidence="1" key="1">
    <citation type="submission" date="2020-05" db="EMBL/GenBank/DDBJ databases">
        <title>Large-scale comparative analyses of tick genomes elucidate their genetic diversity and vector capacities.</title>
        <authorList>
            <person name="Jia N."/>
            <person name="Wang J."/>
            <person name="Shi W."/>
            <person name="Du L."/>
            <person name="Sun Y."/>
            <person name="Zhan W."/>
            <person name="Jiang J."/>
            <person name="Wang Q."/>
            <person name="Zhang B."/>
            <person name="Ji P."/>
            <person name="Sakyi L.B."/>
            <person name="Cui X."/>
            <person name="Yuan T."/>
            <person name="Jiang B."/>
            <person name="Yang W."/>
            <person name="Lam T.T.-Y."/>
            <person name="Chang Q."/>
            <person name="Ding S."/>
            <person name="Wang X."/>
            <person name="Zhu J."/>
            <person name="Ruan X."/>
            <person name="Zhao L."/>
            <person name="Wei J."/>
            <person name="Que T."/>
            <person name="Du C."/>
            <person name="Cheng J."/>
            <person name="Dai P."/>
            <person name="Han X."/>
            <person name="Huang E."/>
            <person name="Gao Y."/>
            <person name="Liu J."/>
            <person name="Shao H."/>
            <person name="Ye R."/>
            <person name="Li L."/>
            <person name="Wei W."/>
            <person name="Wang X."/>
            <person name="Wang C."/>
            <person name="Yang T."/>
            <person name="Huo Q."/>
            <person name="Li W."/>
            <person name="Guo W."/>
            <person name="Chen H."/>
            <person name="Zhou L."/>
            <person name="Ni X."/>
            <person name="Tian J."/>
            <person name="Zhou Y."/>
            <person name="Sheng Y."/>
            <person name="Liu T."/>
            <person name="Pan Y."/>
            <person name="Xia L."/>
            <person name="Li J."/>
            <person name="Zhao F."/>
            <person name="Cao W."/>
        </authorList>
    </citation>
    <scope>NUCLEOTIDE SEQUENCE</scope>
    <source>
        <strain evidence="1">Dsil-2018</strain>
    </source>
</reference>
<protein>
    <submittedName>
        <fullName evidence="1">Uncharacterized protein</fullName>
    </submittedName>
</protein>
<dbReference type="Proteomes" id="UP000821865">
    <property type="component" value="Chromosome 4"/>
</dbReference>
<dbReference type="EMBL" id="CM023473">
    <property type="protein sequence ID" value="KAH7954221.1"/>
    <property type="molecule type" value="Genomic_DNA"/>
</dbReference>
<name>A0ACB8CYJ1_DERSI</name>
<keyword evidence="2" id="KW-1185">Reference proteome</keyword>